<reference evidence="2" key="1">
    <citation type="submission" date="2020-10" db="EMBL/GenBank/DDBJ databases">
        <authorList>
            <person name="Gilroy R."/>
        </authorList>
    </citation>
    <scope>NUCLEOTIDE SEQUENCE</scope>
    <source>
        <strain evidence="2">CHK147-3167</strain>
    </source>
</reference>
<keyword evidence="1" id="KW-1133">Transmembrane helix</keyword>
<organism evidence="2 3">
    <name type="scientific">Candidatus Coprosoma intestinipullorum</name>
    <dbReference type="NCBI Taxonomy" id="2840752"/>
    <lineage>
        <taxon>Bacteria</taxon>
        <taxon>Bacillati</taxon>
        <taxon>Bacillota</taxon>
        <taxon>Bacillota incertae sedis</taxon>
        <taxon>Candidatus Coprosoma</taxon>
    </lineage>
</organism>
<comment type="caution">
    <text evidence="2">The sequence shown here is derived from an EMBL/GenBank/DDBJ whole genome shotgun (WGS) entry which is preliminary data.</text>
</comment>
<dbReference type="Proteomes" id="UP000886786">
    <property type="component" value="Unassembled WGS sequence"/>
</dbReference>
<name>A0A9D1CYQ7_9FIRM</name>
<evidence type="ECO:0000313" key="3">
    <source>
        <dbReference type="Proteomes" id="UP000886786"/>
    </source>
</evidence>
<accession>A0A9D1CYQ7</accession>
<feature type="transmembrane region" description="Helical" evidence="1">
    <location>
        <begin position="15"/>
        <end position="33"/>
    </location>
</feature>
<sequence>MMWIDMVYEMKKYKIYILILMGITLLGLLYSLFYEISGYNIDFFPDVGTPADFLGVFGTIVTIYLTWQQIDKSQDQFSKNMEETYKPDLYMDTKERTFSISKDSNEVMPENDESESFCIANIGVGTAKNIIVEAYSKKNLNYLLKYAKADFNKIVDDNYILYAIPFRFSLVDNIKPENESYLFPKDHKDIPLPRIYLQILKDRIFELIDKKEIDSDPYVKLPKFKYCITYSDQEEIEYSKEVIIYAKCWDIRPDNCKVTLSVENKPAKKK</sequence>
<evidence type="ECO:0000256" key="1">
    <source>
        <dbReference type="SAM" id="Phobius"/>
    </source>
</evidence>
<proteinExistence type="predicted"/>
<dbReference type="EMBL" id="DVFV01000114">
    <property type="protein sequence ID" value="HIQ91293.1"/>
    <property type="molecule type" value="Genomic_DNA"/>
</dbReference>
<keyword evidence="1" id="KW-0472">Membrane</keyword>
<reference evidence="2" key="2">
    <citation type="journal article" date="2021" name="PeerJ">
        <title>Extensive microbial diversity within the chicken gut microbiome revealed by metagenomics and culture.</title>
        <authorList>
            <person name="Gilroy R."/>
            <person name="Ravi A."/>
            <person name="Getino M."/>
            <person name="Pursley I."/>
            <person name="Horton D.L."/>
            <person name="Alikhan N.F."/>
            <person name="Baker D."/>
            <person name="Gharbi K."/>
            <person name="Hall N."/>
            <person name="Watson M."/>
            <person name="Adriaenssens E.M."/>
            <person name="Foster-Nyarko E."/>
            <person name="Jarju S."/>
            <person name="Secka A."/>
            <person name="Antonio M."/>
            <person name="Oren A."/>
            <person name="Chaudhuri R.R."/>
            <person name="La Ragione R."/>
            <person name="Hildebrand F."/>
            <person name="Pallen M.J."/>
        </authorList>
    </citation>
    <scope>NUCLEOTIDE SEQUENCE</scope>
    <source>
        <strain evidence="2">CHK147-3167</strain>
    </source>
</reference>
<dbReference type="AlphaFoldDB" id="A0A9D1CYQ7"/>
<protein>
    <submittedName>
        <fullName evidence="2">Uncharacterized protein</fullName>
    </submittedName>
</protein>
<gene>
    <name evidence="2" type="ORF">IAB27_06715</name>
</gene>
<keyword evidence="1" id="KW-0812">Transmembrane</keyword>
<feature type="transmembrane region" description="Helical" evidence="1">
    <location>
        <begin position="53"/>
        <end position="70"/>
    </location>
</feature>
<evidence type="ECO:0000313" key="2">
    <source>
        <dbReference type="EMBL" id="HIQ91293.1"/>
    </source>
</evidence>